<dbReference type="AlphaFoldDB" id="A0A238IUQ8"/>
<accession>A0A238IUQ8</accession>
<reference evidence="3 4" key="1">
    <citation type="submission" date="2017-05" db="EMBL/GenBank/DDBJ databases">
        <authorList>
            <person name="Song R."/>
            <person name="Chenine A.L."/>
            <person name="Ruprecht R.M."/>
        </authorList>
    </citation>
    <scope>NUCLEOTIDE SEQUENCE [LARGE SCALE GENOMIC DNA]</scope>
    <source>
        <strain evidence="3 4">CECT 8489</strain>
    </source>
</reference>
<evidence type="ECO:0000313" key="4">
    <source>
        <dbReference type="Proteomes" id="UP000201838"/>
    </source>
</evidence>
<dbReference type="Proteomes" id="UP000201838">
    <property type="component" value="Unassembled WGS sequence"/>
</dbReference>
<dbReference type="EMBL" id="FXXQ01000001">
    <property type="protein sequence ID" value="SMX22047.1"/>
    <property type="molecule type" value="Genomic_DNA"/>
</dbReference>
<feature type="domain" description="TadE-like" evidence="2">
    <location>
        <begin position="18"/>
        <end position="60"/>
    </location>
</feature>
<feature type="transmembrane region" description="Helical" evidence="1">
    <location>
        <begin position="20"/>
        <end position="39"/>
    </location>
</feature>
<dbReference type="InterPro" id="IPR012495">
    <property type="entry name" value="TadE-like_dom"/>
</dbReference>
<keyword evidence="1" id="KW-1133">Transmembrane helix</keyword>
<evidence type="ECO:0000259" key="2">
    <source>
        <dbReference type="Pfam" id="PF07811"/>
    </source>
</evidence>
<gene>
    <name evidence="3" type="ORF">BOA8489_00134</name>
</gene>
<keyword evidence="1" id="KW-0812">Transmembrane</keyword>
<evidence type="ECO:0000256" key="1">
    <source>
        <dbReference type="SAM" id="Phobius"/>
    </source>
</evidence>
<organism evidence="3 4">
    <name type="scientific">Boseongicola aestuarii</name>
    <dbReference type="NCBI Taxonomy" id="1470561"/>
    <lineage>
        <taxon>Bacteria</taxon>
        <taxon>Pseudomonadati</taxon>
        <taxon>Pseudomonadota</taxon>
        <taxon>Alphaproteobacteria</taxon>
        <taxon>Rhodobacterales</taxon>
        <taxon>Paracoccaceae</taxon>
        <taxon>Boseongicola</taxon>
    </lineage>
</organism>
<evidence type="ECO:0000313" key="3">
    <source>
        <dbReference type="EMBL" id="SMX22047.1"/>
    </source>
</evidence>
<sequence length="183" mass="19948">MLSTLKSKAVRFYKDEGGVALVEFAIFLPIFVLSFFVIVEFSRVFFSYQGAMTGVRDAARYMARVYPAEICAGAADGSSVVTNVVTNPADTNSDIAFQIIKRNMHNENNAFPSLVRVVSVSTSYRCVTPATEGTFRQAEVPIARVFAVVEITLPLGGILELNGLPLLPKITGRIADESRIYGV</sequence>
<name>A0A238IUQ8_9RHOB</name>
<keyword evidence="4" id="KW-1185">Reference proteome</keyword>
<keyword evidence="1" id="KW-0472">Membrane</keyword>
<proteinExistence type="predicted"/>
<dbReference type="Pfam" id="PF07811">
    <property type="entry name" value="TadE"/>
    <property type="match status" value="1"/>
</dbReference>
<protein>
    <submittedName>
        <fullName evidence="3">TadE-like protein</fullName>
    </submittedName>
</protein>